<evidence type="ECO:0000313" key="2">
    <source>
        <dbReference type="EMBL" id="KAK3248042.1"/>
    </source>
</evidence>
<dbReference type="EMBL" id="LGRX02028460">
    <property type="protein sequence ID" value="KAK3248042.1"/>
    <property type="molecule type" value="Genomic_DNA"/>
</dbReference>
<comment type="caution">
    <text evidence="2">The sequence shown here is derived from an EMBL/GenBank/DDBJ whole genome shotgun (WGS) entry which is preliminary data.</text>
</comment>
<name>A0AAE0C426_9CHLO</name>
<gene>
    <name evidence="2" type="ORF">CYMTET_42478</name>
</gene>
<protein>
    <submittedName>
        <fullName evidence="2">Uncharacterized protein</fullName>
    </submittedName>
</protein>
<reference evidence="2 3" key="1">
    <citation type="journal article" date="2015" name="Genome Biol. Evol.">
        <title>Comparative Genomics of a Bacterivorous Green Alga Reveals Evolutionary Causalities and Consequences of Phago-Mixotrophic Mode of Nutrition.</title>
        <authorList>
            <person name="Burns J.A."/>
            <person name="Paasch A."/>
            <person name="Narechania A."/>
            <person name="Kim E."/>
        </authorList>
    </citation>
    <scope>NUCLEOTIDE SEQUENCE [LARGE SCALE GENOMIC DNA]</scope>
    <source>
        <strain evidence="2 3">PLY_AMNH</strain>
    </source>
</reference>
<feature type="compositionally biased region" description="Acidic residues" evidence="1">
    <location>
        <begin position="178"/>
        <end position="195"/>
    </location>
</feature>
<proteinExistence type="predicted"/>
<evidence type="ECO:0000256" key="1">
    <source>
        <dbReference type="SAM" id="MobiDB-lite"/>
    </source>
</evidence>
<accession>A0AAE0C426</accession>
<sequence>MSQQRRTSEIHCVKSTFVCTRKTSGNTTYYIAKRAKNSKQNCIHRDTMNIDRPALKTLRRSPVADGRNFGPRSPVAYRRNFGPEKTGTFLDTEEMISFILDNENAIPESLFPSFSVLGESSEFIKENLKAALIQKLAKADSVKTAEAIELEAMRRGPTVHLDEAKAHTNFAKMKAVDEDSDDEEEDGGFEDEFPLPWDDNDEASTSWTVSAVKLQEICTANFVAEQKRGFKYARVLSKRGTWAEHSDPKMKQKEVVLDRETISGCEYKFVRYRML</sequence>
<dbReference type="Proteomes" id="UP001190700">
    <property type="component" value="Unassembled WGS sequence"/>
</dbReference>
<organism evidence="2 3">
    <name type="scientific">Cymbomonas tetramitiformis</name>
    <dbReference type="NCBI Taxonomy" id="36881"/>
    <lineage>
        <taxon>Eukaryota</taxon>
        <taxon>Viridiplantae</taxon>
        <taxon>Chlorophyta</taxon>
        <taxon>Pyramimonadophyceae</taxon>
        <taxon>Pyramimonadales</taxon>
        <taxon>Pyramimonadaceae</taxon>
        <taxon>Cymbomonas</taxon>
    </lineage>
</organism>
<dbReference type="AlphaFoldDB" id="A0AAE0C426"/>
<feature type="region of interest" description="Disordered" evidence="1">
    <location>
        <begin position="175"/>
        <end position="195"/>
    </location>
</feature>
<keyword evidence="3" id="KW-1185">Reference proteome</keyword>
<evidence type="ECO:0000313" key="3">
    <source>
        <dbReference type="Proteomes" id="UP001190700"/>
    </source>
</evidence>